<dbReference type="Proteomes" id="UP000095287">
    <property type="component" value="Unplaced"/>
</dbReference>
<evidence type="ECO:0000313" key="2">
    <source>
        <dbReference type="WBParaSite" id="L893_g29132.t1"/>
    </source>
</evidence>
<organism evidence="1 2">
    <name type="scientific">Steinernema glaseri</name>
    <dbReference type="NCBI Taxonomy" id="37863"/>
    <lineage>
        <taxon>Eukaryota</taxon>
        <taxon>Metazoa</taxon>
        <taxon>Ecdysozoa</taxon>
        <taxon>Nematoda</taxon>
        <taxon>Chromadorea</taxon>
        <taxon>Rhabditida</taxon>
        <taxon>Tylenchina</taxon>
        <taxon>Panagrolaimomorpha</taxon>
        <taxon>Strongyloidoidea</taxon>
        <taxon>Steinernematidae</taxon>
        <taxon>Steinernema</taxon>
    </lineage>
</organism>
<dbReference type="AlphaFoldDB" id="A0A1I7ZRM5"/>
<reference evidence="2" key="1">
    <citation type="submission" date="2016-11" db="UniProtKB">
        <authorList>
            <consortium name="WormBaseParasite"/>
        </authorList>
    </citation>
    <scope>IDENTIFICATION</scope>
</reference>
<dbReference type="WBParaSite" id="L893_g29132.t1">
    <property type="protein sequence ID" value="L893_g29132.t1"/>
    <property type="gene ID" value="L893_g29132"/>
</dbReference>
<name>A0A1I7ZRM5_9BILA</name>
<protein>
    <submittedName>
        <fullName evidence="2">FBD domain-containing protein</fullName>
    </submittedName>
</protein>
<sequence length="187" mass="21743">MDHIPYKFVKDVITQVDSLRPFPQLSGQWGEVAIRRKEQIPTFLLFHRTQHSCDIQFAFGHDVPWEAFKNNQNNHSSTSSKRYDSWSAMRNLNFYPLDAENTSFLGRHLKENTHRVEVLLINSTGFEAVKPLLLSIPRISRLDGELWKVGGGCHRILDEIVQRGTLESYRSTYEPEPCDDNFLRPIK</sequence>
<accession>A0A1I7ZRM5</accession>
<keyword evidence="1" id="KW-1185">Reference proteome</keyword>
<proteinExistence type="predicted"/>
<evidence type="ECO:0000313" key="1">
    <source>
        <dbReference type="Proteomes" id="UP000095287"/>
    </source>
</evidence>